<dbReference type="EMBL" id="JBBWUH010000008">
    <property type="protein sequence ID" value="KAK8159317.1"/>
    <property type="molecule type" value="Genomic_DNA"/>
</dbReference>
<dbReference type="Proteomes" id="UP001456524">
    <property type="component" value="Unassembled WGS sequence"/>
</dbReference>
<evidence type="ECO:0000313" key="2">
    <source>
        <dbReference type="EMBL" id="KAK8159317.1"/>
    </source>
</evidence>
<dbReference type="PANTHER" id="PTHR40619:SF3">
    <property type="entry name" value="FUNGAL STAND N-TERMINAL GOODBYE DOMAIN-CONTAINING PROTEIN"/>
    <property type="match status" value="1"/>
</dbReference>
<proteinExistence type="predicted"/>
<accession>A0ABR1XKW7</accession>
<keyword evidence="3" id="KW-1185">Reference proteome</keyword>
<sequence>MPDEQVVNFMKERLDGSVHGALDTRPQAGVKFEGREWKTTFEAVSMLEPRQNEIVKVEASTTQDMKCFYMDCIKAQEILRNTMEKYQNASRDRCIELKRQQTWKDVEEGLDEFSKEVVKAEHEYREKLGSVRSGFRRFSNNSNSVKVFADLIPSSDSYLSVLCGGIKLVCVAASRIGQIRKIVTEFLLQIHSLLDDKGKLLDLYSRDIELHRRNADLSTSILVVLAEIVRWLYEKPWKKTMKGMLRPESYEYPLIEKIDEIKIKAIAFKDQANFCEQKNVVDIASDTSLLRRDAEHNQIRQGIIYETMKSGHEAIRGELEILKVRTNSLNYVLECLQSDPKRIQEAHPCLSKSKLLKNAKPRELKYKIEDLEERIAYDPAVFEEDCTSMRKLQFTMKPPDQDKAVALLRNERLQGFVTAQRSGMLLIHGHGNTTPLSPVSFVCAKLVESLVVSSKETPSRILSVAFFCGRHRDETRDVDAHPLGMLLSILFQLLEALRQEGRRINSRPLQKALKHFEPDNVDSILEVLAGIVKQLPPEVMLFVIADAVVFYEDRYRREEMKRAVEGLLELALIEDGPVVKVLMSSPSKTHTVLETFRLLEEDMGESLTLDMHKSYPTKGGFRSLNWTLPSPEISNSSDEEEDE</sequence>
<comment type="caution">
    <text evidence="2">The sequence shown here is derived from an EMBL/GenBank/DDBJ whole genome shotgun (WGS) entry which is preliminary data.</text>
</comment>
<evidence type="ECO:0000313" key="3">
    <source>
        <dbReference type="Proteomes" id="UP001456524"/>
    </source>
</evidence>
<name>A0ABR1XKW7_9PEZI</name>
<feature type="domain" description="DUF7708" evidence="1">
    <location>
        <begin position="146"/>
        <end position="276"/>
    </location>
</feature>
<organism evidence="2 3">
    <name type="scientific">Phyllosticta citrichinensis</name>
    <dbReference type="NCBI Taxonomy" id="1130410"/>
    <lineage>
        <taxon>Eukaryota</taxon>
        <taxon>Fungi</taxon>
        <taxon>Dikarya</taxon>
        <taxon>Ascomycota</taxon>
        <taxon>Pezizomycotina</taxon>
        <taxon>Dothideomycetes</taxon>
        <taxon>Dothideomycetes incertae sedis</taxon>
        <taxon>Botryosphaeriales</taxon>
        <taxon>Phyllostictaceae</taxon>
        <taxon>Phyllosticta</taxon>
    </lineage>
</organism>
<reference evidence="2 3" key="1">
    <citation type="journal article" date="2022" name="G3 (Bethesda)">
        <title>Enemy or ally: a genomic approach to elucidate the lifestyle of Phyllosticta citrichinaensis.</title>
        <authorList>
            <person name="Buijs V.A."/>
            <person name="Groenewald J.Z."/>
            <person name="Haridas S."/>
            <person name="LaButti K.M."/>
            <person name="Lipzen A."/>
            <person name="Martin F.M."/>
            <person name="Barry K."/>
            <person name="Grigoriev I.V."/>
            <person name="Crous P.W."/>
            <person name="Seidl M.F."/>
        </authorList>
    </citation>
    <scope>NUCLEOTIDE SEQUENCE [LARGE SCALE GENOMIC DNA]</scope>
    <source>
        <strain evidence="2 3">CBS 129764</strain>
    </source>
</reference>
<evidence type="ECO:0000259" key="1">
    <source>
        <dbReference type="Pfam" id="PF24809"/>
    </source>
</evidence>
<dbReference type="Pfam" id="PF24809">
    <property type="entry name" value="DUF7708"/>
    <property type="match status" value="1"/>
</dbReference>
<protein>
    <recommendedName>
        <fullName evidence="1">DUF7708 domain-containing protein</fullName>
    </recommendedName>
</protein>
<gene>
    <name evidence="2" type="ORF">IWX90DRAFT_488801</name>
</gene>
<dbReference type="PANTHER" id="PTHR40619">
    <property type="entry name" value="FUNGAL STAND N-TERMINAL GOODBYE DOMAIN-CONTAINING PROTEIN"/>
    <property type="match status" value="1"/>
</dbReference>
<dbReference type="InterPro" id="IPR056125">
    <property type="entry name" value="DUF7708"/>
</dbReference>